<feature type="transmembrane region" description="Helical" evidence="12">
    <location>
        <begin position="260"/>
        <end position="277"/>
    </location>
</feature>
<keyword evidence="6 12" id="KW-0472">Membrane</keyword>
<dbReference type="OrthoDB" id="5968863at2759"/>
<dbReference type="GO" id="GO:0005783">
    <property type="term" value="C:endoplasmic reticulum"/>
    <property type="evidence" value="ECO:0007669"/>
    <property type="project" value="TreeGrafter"/>
</dbReference>
<evidence type="ECO:0000256" key="7">
    <source>
        <dbReference type="ARBA" id="ARBA00023315"/>
    </source>
</evidence>
<comment type="caution">
    <text evidence="13">The sequence shown here is derived from an EMBL/GenBank/DDBJ whole genome shotgun (WGS) entry which is preliminary data.</text>
</comment>
<evidence type="ECO:0000313" key="14">
    <source>
        <dbReference type="Proteomes" id="UP000663879"/>
    </source>
</evidence>
<protein>
    <recommendedName>
        <fullName evidence="10">Protein-serine O-palmitoleoyltransferase porcupine</fullName>
        <ecNumber evidence="9">2.3.1.250</ecNumber>
    </recommendedName>
</protein>
<dbReference type="Proteomes" id="UP000663879">
    <property type="component" value="Unassembled WGS sequence"/>
</dbReference>
<proteinExistence type="inferred from homology"/>
<dbReference type="GO" id="GO:0016055">
    <property type="term" value="P:Wnt signaling pathway"/>
    <property type="evidence" value="ECO:0007669"/>
    <property type="project" value="UniProtKB-KW"/>
</dbReference>
<evidence type="ECO:0000256" key="3">
    <source>
        <dbReference type="ARBA" id="ARBA00022687"/>
    </source>
</evidence>
<dbReference type="PANTHER" id="PTHR13906">
    <property type="entry name" value="PORCUPINE"/>
    <property type="match status" value="1"/>
</dbReference>
<keyword evidence="14" id="KW-1185">Reference proteome</keyword>
<evidence type="ECO:0000256" key="9">
    <source>
        <dbReference type="ARBA" id="ARBA00038867"/>
    </source>
</evidence>
<comment type="catalytic activity">
    <reaction evidence="11">
        <text>[Wnt protein]-L-serine + (9Z)-hexadecenoyl-CoA = [Wnt protein]-O-(9Z)-hexadecenoyl-L-serine + CoA</text>
        <dbReference type="Rhea" id="RHEA:45336"/>
        <dbReference type="Rhea" id="RHEA-COMP:11170"/>
        <dbReference type="Rhea" id="RHEA-COMP:11171"/>
        <dbReference type="ChEBI" id="CHEBI:29999"/>
        <dbReference type="ChEBI" id="CHEBI:57287"/>
        <dbReference type="ChEBI" id="CHEBI:61540"/>
        <dbReference type="ChEBI" id="CHEBI:85189"/>
        <dbReference type="EC" id="2.3.1.250"/>
    </reaction>
</comment>
<feature type="transmembrane region" description="Helical" evidence="12">
    <location>
        <begin position="45"/>
        <end position="74"/>
    </location>
</feature>
<dbReference type="EMBL" id="CAJNOC010002521">
    <property type="protein sequence ID" value="CAF0937932.1"/>
    <property type="molecule type" value="Genomic_DNA"/>
</dbReference>
<feature type="transmembrane region" description="Helical" evidence="12">
    <location>
        <begin position="222"/>
        <end position="240"/>
    </location>
</feature>
<dbReference type="GO" id="GO:0017147">
    <property type="term" value="F:Wnt-protein binding"/>
    <property type="evidence" value="ECO:0007669"/>
    <property type="project" value="TreeGrafter"/>
</dbReference>
<name>A0A814CBB9_9BILA</name>
<dbReference type="InterPro" id="IPR004299">
    <property type="entry name" value="MBOAT_fam"/>
</dbReference>
<keyword evidence="3" id="KW-0879">Wnt signaling pathway</keyword>
<dbReference type="Pfam" id="PF03062">
    <property type="entry name" value="MBOAT"/>
    <property type="match status" value="1"/>
</dbReference>
<dbReference type="GO" id="GO:1990698">
    <property type="term" value="F:palmitoleoyltransferase activity"/>
    <property type="evidence" value="ECO:0007669"/>
    <property type="project" value="UniProtKB-EC"/>
</dbReference>
<feature type="transmembrane region" description="Helical" evidence="12">
    <location>
        <begin position="354"/>
        <end position="372"/>
    </location>
</feature>
<dbReference type="AlphaFoldDB" id="A0A814CBB9"/>
<evidence type="ECO:0000256" key="11">
    <source>
        <dbReference type="ARBA" id="ARBA00047978"/>
    </source>
</evidence>
<comment type="subcellular location">
    <subcellularLocation>
        <location evidence="1">Membrane</location>
        <topology evidence="1">Multi-pass membrane protein</topology>
    </subcellularLocation>
</comment>
<reference evidence="13" key="1">
    <citation type="submission" date="2021-02" db="EMBL/GenBank/DDBJ databases">
        <authorList>
            <person name="Nowell W R."/>
        </authorList>
    </citation>
    <scope>NUCLEOTIDE SEQUENCE</scope>
    <source>
        <strain evidence="13">Ploen Becks lab</strain>
    </source>
</reference>
<keyword evidence="5 12" id="KW-1133">Transmembrane helix</keyword>
<evidence type="ECO:0000256" key="6">
    <source>
        <dbReference type="ARBA" id="ARBA00023136"/>
    </source>
</evidence>
<keyword evidence="7" id="KW-0012">Acyltransferase</keyword>
<evidence type="ECO:0000256" key="1">
    <source>
        <dbReference type="ARBA" id="ARBA00004141"/>
    </source>
</evidence>
<organism evidence="13 14">
    <name type="scientific">Brachionus calyciflorus</name>
    <dbReference type="NCBI Taxonomy" id="104777"/>
    <lineage>
        <taxon>Eukaryota</taxon>
        <taxon>Metazoa</taxon>
        <taxon>Spiralia</taxon>
        <taxon>Gnathifera</taxon>
        <taxon>Rotifera</taxon>
        <taxon>Eurotatoria</taxon>
        <taxon>Monogononta</taxon>
        <taxon>Pseudotrocha</taxon>
        <taxon>Ploima</taxon>
        <taxon>Brachionidae</taxon>
        <taxon>Brachionus</taxon>
    </lineage>
</organism>
<evidence type="ECO:0000256" key="12">
    <source>
        <dbReference type="SAM" id="Phobius"/>
    </source>
</evidence>
<feature type="transmembrane region" description="Helical" evidence="12">
    <location>
        <begin position="434"/>
        <end position="454"/>
    </location>
</feature>
<keyword evidence="2" id="KW-0808">Transferase</keyword>
<feature type="transmembrane region" description="Helical" evidence="12">
    <location>
        <begin position="86"/>
        <end position="118"/>
    </location>
</feature>
<sequence length="458" mass="54841">MDWKSMDSFYDPYDTEQNDLMYLEDDEMLLAYNNEPEWLFNLKNIFFHCMVPSIIQTLIRFSPIILSTIFIQVLSIKTYFSTKILVFTNLTISLCVLVHFFNLWITIYFTTLVIINFLLLKFKFYSNISVILTCFLHLFIGQFWLDRELWMSFRGAEMILLMKLIGFSNDFENSKDLLNFLNYNLSVSTSIIGPWISYTQYTNQLNNRSSYSKKQIKNILKYFMYTIITLICSNCLFSLLEEYLENVPFSNMYFKAFSFRQSNYFICYFAQFIVNLNQFESFNSKEKNEFIIVRQRMIELPRSMVNVVTNWNLPMHYWLKKYVFEKMKPKYGIFPSVFMTYFVSSAIHGFDPNIILVLFSLSWLAFVELNFRQKINAVGVFGKNHHSKKDSKLTLKTIDLFFYILNIYHLAYLGQIFYFDFENLNETTKFSHGIYIWSRTYFSSHIISILMFLISKFM</sequence>
<dbReference type="GO" id="GO:0061355">
    <property type="term" value="P:Wnt protein secretion"/>
    <property type="evidence" value="ECO:0007669"/>
    <property type="project" value="TreeGrafter"/>
</dbReference>
<comment type="similarity">
    <text evidence="8">Belongs to the membrane-bound acyltransferase family. Porcupine subfamily.</text>
</comment>
<dbReference type="PANTHER" id="PTHR13906:SF12">
    <property type="entry name" value="PROTEIN-SERINE O-PALMITOLEOYLTRANSFERASE PORCUPINE"/>
    <property type="match status" value="1"/>
</dbReference>
<evidence type="ECO:0000256" key="5">
    <source>
        <dbReference type="ARBA" id="ARBA00022989"/>
    </source>
</evidence>
<evidence type="ECO:0000256" key="10">
    <source>
        <dbReference type="ARBA" id="ARBA00040371"/>
    </source>
</evidence>
<evidence type="ECO:0000256" key="4">
    <source>
        <dbReference type="ARBA" id="ARBA00022692"/>
    </source>
</evidence>
<keyword evidence="4 12" id="KW-0812">Transmembrane</keyword>
<dbReference type="InterPro" id="IPR049941">
    <property type="entry name" value="LPLAT_7/PORCN-like"/>
</dbReference>
<evidence type="ECO:0000256" key="8">
    <source>
        <dbReference type="ARBA" id="ARBA00038269"/>
    </source>
</evidence>
<feature type="transmembrane region" description="Helical" evidence="12">
    <location>
        <begin position="393"/>
        <end position="414"/>
    </location>
</feature>
<feature type="transmembrane region" description="Helical" evidence="12">
    <location>
        <begin position="331"/>
        <end position="348"/>
    </location>
</feature>
<evidence type="ECO:0000313" key="13">
    <source>
        <dbReference type="EMBL" id="CAF0937932.1"/>
    </source>
</evidence>
<dbReference type="GO" id="GO:0030258">
    <property type="term" value="P:lipid modification"/>
    <property type="evidence" value="ECO:0007669"/>
    <property type="project" value="TreeGrafter"/>
</dbReference>
<gene>
    <name evidence="13" type="ORF">OXX778_LOCUS13267</name>
</gene>
<accession>A0A814CBB9</accession>
<dbReference type="GO" id="GO:0016020">
    <property type="term" value="C:membrane"/>
    <property type="evidence" value="ECO:0007669"/>
    <property type="project" value="UniProtKB-SubCell"/>
</dbReference>
<evidence type="ECO:0000256" key="2">
    <source>
        <dbReference type="ARBA" id="ARBA00022679"/>
    </source>
</evidence>
<dbReference type="EC" id="2.3.1.250" evidence="9"/>
<feature type="transmembrane region" description="Helical" evidence="12">
    <location>
        <begin position="124"/>
        <end position="145"/>
    </location>
</feature>